<evidence type="ECO:0000256" key="5">
    <source>
        <dbReference type="ARBA" id="ARBA00047925"/>
    </source>
</evidence>
<feature type="binding site" evidence="6">
    <location>
        <position position="189"/>
    </location>
    <ligand>
        <name>NAD(+)</name>
        <dbReference type="ChEBI" id="CHEBI:57540"/>
    </ligand>
</feature>
<reference evidence="7" key="2">
    <citation type="journal article" date="2016" name="Int. J. Syst. Evol. Microbiol.">
        <title>Lawsonella clevelandensis gen. nov., sp. nov., a new member of the suborder Corynebacterineae isolated from human abscesses.</title>
        <authorList>
            <person name="Bell M.E."/>
            <person name="Bernard K.A."/>
            <person name="Harrington S.M."/>
            <person name="Patel N.B."/>
            <person name="Tucker T.A."/>
            <person name="Metcalfe M.G."/>
            <person name="McQuiston J.R."/>
        </authorList>
    </citation>
    <scope>NUCLEOTIDE SEQUENCE</scope>
    <source>
        <strain evidence="7">X1698</strain>
    </source>
</reference>
<keyword evidence="6" id="KW-0547">Nucleotide-binding</keyword>
<dbReference type="Gene3D" id="3.40.50.10330">
    <property type="entry name" value="Probable inorganic polyphosphate/atp-NAD kinase, domain 1"/>
    <property type="match status" value="1"/>
</dbReference>
<keyword evidence="10" id="KW-1185">Reference proteome</keyword>
<dbReference type="EMBL" id="LR584267">
    <property type="protein sequence ID" value="VHO01724.1"/>
    <property type="molecule type" value="Genomic_DNA"/>
</dbReference>
<gene>
    <name evidence="8" type="primary">ppnK</name>
    <name evidence="6" type="synonym">nadK</name>
    <name evidence="7" type="ORF">AL705_08195</name>
    <name evidence="8" type="ORF">LC603019_01650</name>
</gene>
<dbReference type="PANTHER" id="PTHR20275">
    <property type="entry name" value="NAD KINASE"/>
    <property type="match status" value="1"/>
</dbReference>
<protein>
    <recommendedName>
        <fullName evidence="6">NAD kinase</fullName>
        <ecNumber evidence="6">2.7.1.23</ecNumber>
    </recommendedName>
    <alternativeName>
        <fullName evidence="6">ATP-dependent NAD kinase</fullName>
    </alternativeName>
</protein>
<evidence type="ECO:0000313" key="9">
    <source>
        <dbReference type="Proteomes" id="UP000068137"/>
    </source>
</evidence>
<dbReference type="GO" id="GO:0005737">
    <property type="term" value="C:cytoplasm"/>
    <property type="evidence" value="ECO:0007669"/>
    <property type="project" value="UniProtKB-SubCell"/>
</dbReference>
<dbReference type="Pfam" id="PF20143">
    <property type="entry name" value="NAD_kinase_C"/>
    <property type="match status" value="1"/>
</dbReference>
<sequence length="320" mass="34712">MSESQPPTRSHTGFVPNRVLIVGYSYDAPQIATEVADYLRSKGISSSILDKDPWNEPPGAYSASIIDGARTIAASSDLIIVLGGDGSFLRGTDLAHGADIPLIGINMGHVGFLAELEADHIWDALDRLVEGNFTIEDRMTIDVDVISGDRVRTGSWAINELSLEKASHRGILEATLAIDNRPVSSYACDGMFVSTPTGSTAYAFSAGAPVVWPQMDAMLVMPNNAHGLFTRPLVVSPDSLVTIDVNCGRGLAMAYLDGYRGIRVEHGERILARKGSRPVRMIRLDTSPFADKLVRKFHLPVKGWRDVLRHTAPHKNDPIG</sequence>
<evidence type="ECO:0000313" key="8">
    <source>
        <dbReference type="EMBL" id="VHO01724.1"/>
    </source>
</evidence>
<comment type="subcellular location">
    <subcellularLocation>
        <location evidence="6">Cytoplasm</location>
    </subcellularLocation>
</comment>
<dbReference type="GO" id="GO:0019674">
    <property type="term" value="P:NAD+ metabolic process"/>
    <property type="evidence" value="ECO:0007669"/>
    <property type="project" value="InterPro"/>
</dbReference>
<evidence type="ECO:0000256" key="4">
    <source>
        <dbReference type="ARBA" id="ARBA00023027"/>
    </source>
</evidence>
<comment type="function">
    <text evidence="6">Involved in the regulation of the intracellular balance of NAD and NADP, and is a key enzyme in the biosynthesis of NADP. Catalyzes specifically the phosphorylation on 2'-hydroxyl of the adenosine moiety of NAD to yield NADP.</text>
</comment>
<dbReference type="InterPro" id="IPR017438">
    <property type="entry name" value="ATP-NAD_kinase_N"/>
</dbReference>
<dbReference type="InterPro" id="IPR017437">
    <property type="entry name" value="ATP-NAD_kinase_PpnK-typ_C"/>
</dbReference>
<keyword evidence="1 6" id="KW-0808">Transferase</keyword>
<keyword evidence="6" id="KW-0067">ATP-binding</keyword>
<evidence type="ECO:0000256" key="2">
    <source>
        <dbReference type="ARBA" id="ARBA00022777"/>
    </source>
</evidence>
<feature type="binding site" evidence="6">
    <location>
        <begin position="85"/>
        <end position="86"/>
    </location>
    <ligand>
        <name>NAD(+)</name>
        <dbReference type="ChEBI" id="CHEBI:57540"/>
    </ligand>
</feature>
<keyword evidence="3 6" id="KW-0521">NADP</keyword>
<dbReference type="Pfam" id="PF01513">
    <property type="entry name" value="NAD_kinase"/>
    <property type="match status" value="1"/>
</dbReference>
<dbReference type="HAMAP" id="MF_00361">
    <property type="entry name" value="NAD_kinase"/>
    <property type="match status" value="1"/>
</dbReference>
<evidence type="ECO:0000256" key="6">
    <source>
        <dbReference type="HAMAP-Rule" id="MF_00361"/>
    </source>
</evidence>
<dbReference type="AlphaFoldDB" id="A0A0M4LZN4"/>
<dbReference type="GO" id="GO:0005524">
    <property type="term" value="F:ATP binding"/>
    <property type="evidence" value="ECO:0007669"/>
    <property type="project" value="UniProtKB-KW"/>
</dbReference>
<dbReference type="EC" id="2.7.1.23" evidence="6"/>
<feature type="binding site" evidence="6">
    <location>
        <begin position="159"/>
        <end position="160"/>
    </location>
    <ligand>
        <name>NAD(+)</name>
        <dbReference type="ChEBI" id="CHEBI:57540"/>
    </ligand>
</feature>
<dbReference type="KEGG" id="cbq:AL705_08195"/>
<feature type="binding site" evidence="6">
    <location>
        <begin position="200"/>
        <end position="205"/>
    </location>
    <ligand>
        <name>NAD(+)</name>
        <dbReference type="ChEBI" id="CHEBI:57540"/>
    </ligand>
</feature>
<dbReference type="STRING" id="1528099.AL705_08195"/>
<dbReference type="SUPFAM" id="SSF111331">
    <property type="entry name" value="NAD kinase/diacylglycerol kinase-like"/>
    <property type="match status" value="1"/>
</dbReference>
<dbReference type="GO" id="GO:0003951">
    <property type="term" value="F:NAD+ kinase activity"/>
    <property type="evidence" value="ECO:0007669"/>
    <property type="project" value="UniProtKB-UniRule"/>
</dbReference>
<evidence type="ECO:0000256" key="3">
    <source>
        <dbReference type="ARBA" id="ARBA00022857"/>
    </source>
</evidence>
<dbReference type="PANTHER" id="PTHR20275:SF0">
    <property type="entry name" value="NAD KINASE"/>
    <property type="match status" value="1"/>
</dbReference>
<dbReference type="OrthoDB" id="9774737at2"/>
<dbReference type="GO" id="GO:0046872">
    <property type="term" value="F:metal ion binding"/>
    <property type="evidence" value="ECO:0007669"/>
    <property type="project" value="UniProtKB-UniRule"/>
</dbReference>
<feature type="active site" description="Proton acceptor" evidence="6">
    <location>
        <position position="85"/>
    </location>
</feature>
<comment type="catalytic activity">
    <reaction evidence="5 6">
        <text>NAD(+) + ATP = ADP + NADP(+) + H(+)</text>
        <dbReference type="Rhea" id="RHEA:18629"/>
        <dbReference type="ChEBI" id="CHEBI:15378"/>
        <dbReference type="ChEBI" id="CHEBI:30616"/>
        <dbReference type="ChEBI" id="CHEBI:57540"/>
        <dbReference type="ChEBI" id="CHEBI:58349"/>
        <dbReference type="ChEBI" id="CHEBI:456216"/>
        <dbReference type="EC" id="2.7.1.23"/>
    </reaction>
</comment>
<feature type="binding site" evidence="6">
    <location>
        <position position="90"/>
    </location>
    <ligand>
        <name>NAD(+)</name>
        <dbReference type="ChEBI" id="CHEBI:57540"/>
    </ligand>
</feature>
<evidence type="ECO:0000313" key="10">
    <source>
        <dbReference type="Proteomes" id="UP000324288"/>
    </source>
</evidence>
<dbReference type="Proteomes" id="UP000068137">
    <property type="component" value="Chromosome"/>
</dbReference>
<dbReference type="Proteomes" id="UP000324288">
    <property type="component" value="Chromosome"/>
</dbReference>
<dbReference type="EMBL" id="CP012390">
    <property type="protein sequence ID" value="ALE19502.1"/>
    <property type="molecule type" value="Genomic_DNA"/>
</dbReference>
<dbReference type="NCBIfam" id="NF002892">
    <property type="entry name" value="PRK03372.1"/>
    <property type="match status" value="1"/>
</dbReference>
<keyword evidence="6" id="KW-0963">Cytoplasm</keyword>
<dbReference type="RefSeq" id="WP_053962591.1">
    <property type="nucleotide sequence ID" value="NZ_CAJPTR010000032.1"/>
</dbReference>
<dbReference type="InterPro" id="IPR016064">
    <property type="entry name" value="NAD/diacylglycerol_kinase_sf"/>
</dbReference>
<keyword evidence="2 6" id="KW-0418">Kinase</keyword>
<keyword evidence="4 6" id="KW-0520">NAD</keyword>
<evidence type="ECO:0000313" key="7">
    <source>
        <dbReference type="EMBL" id="ALE19502.1"/>
    </source>
</evidence>
<dbReference type="GO" id="GO:0051287">
    <property type="term" value="F:NAD binding"/>
    <property type="evidence" value="ECO:0007669"/>
    <property type="project" value="UniProtKB-ARBA"/>
</dbReference>
<comment type="caution">
    <text evidence="6">Lacks conserved residue(s) required for the propagation of feature annotation.</text>
</comment>
<name>A0A0M4LZN4_9ACTN</name>
<dbReference type="Gene3D" id="2.60.200.30">
    <property type="entry name" value="Probable inorganic polyphosphate/atp-NAD kinase, domain 2"/>
    <property type="match status" value="1"/>
</dbReference>
<comment type="cofactor">
    <cofactor evidence="6">
        <name>a divalent metal cation</name>
        <dbReference type="ChEBI" id="CHEBI:60240"/>
    </cofactor>
</comment>
<accession>A0A0M4LZN4</accession>
<evidence type="ECO:0000256" key="1">
    <source>
        <dbReference type="ARBA" id="ARBA00022679"/>
    </source>
</evidence>
<comment type="similarity">
    <text evidence="6">Belongs to the NAD kinase family.</text>
</comment>
<organism evidence="7 9">
    <name type="scientific">Lawsonella clevelandensis</name>
    <dbReference type="NCBI Taxonomy" id="1528099"/>
    <lineage>
        <taxon>Bacteria</taxon>
        <taxon>Bacillati</taxon>
        <taxon>Actinomycetota</taxon>
        <taxon>Actinomycetes</taxon>
        <taxon>Mycobacteriales</taxon>
        <taxon>Lawsonellaceae</taxon>
        <taxon>Lawsonella</taxon>
    </lineage>
</organism>
<proteinExistence type="inferred from homology"/>
<dbReference type="InterPro" id="IPR002504">
    <property type="entry name" value="NADK"/>
</dbReference>
<reference evidence="8 10" key="3">
    <citation type="submission" date="2019-04" db="EMBL/GenBank/DDBJ databases">
        <authorList>
            <person name="Seth-Smith MB H."/>
            <person name="Seth-Smith H."/>
        </authorList>
    </citation>
    <scope>NUCLEOTIDE SEQUENCE [LARGE SCALE GENOMIC DNA]</scope>
    <source>
        <strain evidence="8">USB-603019</strain>
    </source>
</reference>
<dbReference type="GO" id="GO:0006741">
    <property type="term" value="P:NADP+ biosynthetic process"/>
    <property type="evidence" value="ECO:0007669"/>
    <property type="project" value="UniProtKB-UniRule"/>
</dbReference>
<dbReference type="PATRIC" id="fig|1562462.4.peg.1669"/>
<reference evidence="7 9" key="1">
    <citation type="journal article" date="2015" name="Genome Announc.">
        <title>Complete Genome Sequences for Two Strains of a Novel Fastidious, Partially Acid-Fast, Gram-Positive Corynebacterineae Bacterium, Derived from Human Clinical Samples.</title>
        <authorList>
            <person name="Nicholson A.C."/>
            <person name="Bell M."/>
            <person name="Humrighouse B.W."/>
            <person name="McQuiston J.R."/>
        </authorList>
    </citation>
    <scope>NUCLEOTIDE SEQUENCE [LARGE SCALE GENOMIC DNA]</scope>
    <source>
        <strain evidence="7 9">X1698</strain>
    </source>
</reference>
<dbReference type="GeneID" id="84895521"/>